<keyword evidence="1" id="KW-0812">Transmembrane</keyword>
<dbReference type="Proteomes" id="UP000076865">
    <property type="component" value="Chromosome"/>
</dbReference>
<dbReference type="KEGG" id="aamy:GFC30_2075"/>
<dbReference type="AlphaFoldDB" id="A0A160F6A9"/>
<feature type="transmembrane region" description="Helical" evidence="1">
    <location>
        <begin position="6"/>
        <end position="26"/>
    </location>
</feature>
<dbReference type="EMBL" id="CP015438">
    <property type="protein sequence ID" value="ANB62036.1"/>
    <property type="molecule type" value="Genomic_DNA"/>
</dbReference>
<gene>
    <name evidence="2" type="ORF">GFC30_2075</name>
</gene>
<evidence type="ECO:0000313" key="2">
    <source>
        <dbReference type="EMBL" id="ANB62036.1"/>
    </source>
</evidence>
<keyword evidence="3" id="KW-1185">Reference proteome</keyword>
<dbReference type="PATRIC" id="fig|294699.3.peg.2139"/>
<keyword evidence="1" id="KW-0472">Membrane</keyword>
<evidence type="ECO:0000313" key="3">
    <source>
        <dbReference type="Proteomes" id="UP000076865"/>
    </source>
</evidence>
<protein>
    <submittedName>
        <fullName evidence="2">Putative membrane protein</fullName>
    </submittedName>
</protein>
<proteinExistence type="predicted"/>
<name>A0A160F6A9_9BACL</name>
<organism evidence="2 3">
    <name type="scientific">Anoxybacteroides amylolyticum</name>
    <dbReference type="NCBI Taxonomy" id="294699"/>
    <lineage>
        <taxon>Bacteria</taxon>
        <taxon>Bacillati</taxon>
        <taxon>Bacillota</taxon>
        <taxon>Bacilli</taxon>
        <taxon>Bacillales</taxon>
        <taxon>Anoxybacillaceae</taxon>
        <taxon>Anoxybacteroides</taxon>
    </lineage>
</organism>
<sequence>MNRLLWIFQYVSALVILVFAALASWYEGSE</sequence>
<evidence type="ECO:0000256" key="1">
    <source>
        <dbReference type="SAM" id="Phobius"/>
    </source>
</evidence>
<reference evidence="2 3" key="1">
    <citation type="journal article" date="2006" name="Syst. Appl. Microbiol.">
        <title>Anoxybacillus amylolyticus sp. nov., a thermophilic amylase producing bacterium isolated from Mount Rittmann (Antarctica).</title>
        <authorList>
            <person name="Poli A."/>
            <person name="Esposito E."/>
            <person name="Lama L."/>
            <person name="Orlando P."/>
            <person name="Nicolaus G."/>
            <person name="de Appolonia F."/>
            <person name="Gambacorta A."/>
            <person name="Nicolaus B."/>
        </authorList>
    </citation>
    <scope>NUCLEOTIDE SEQUENCE [LARGE SCALE GENOMIC DNA]</scope>
    <source>
        <strain evidence="2 3">DSM 15939</strain>
    </source>
</reference>
<keyword evidence="1" id="KW-1133">Transmembrane helix</keyword>
<accession>A0A160F6A9</accession>